<keyword evidence="13" id="KW-1185">Reference proteome</keyword>
<keyword evidence="5" id="KW-0507">mRNA processing</keyword>
<comment type="similarity">
    <text evidence="3">Belongs to the TSSC4 family.</text>
</comment>
<name>A0ABD3U187_SINWO</name>
<evidence type="ECO:0000256" key="5">
    <source>
        <dbReference type="ARBA" id="ARBA00022664"/>
    </source>
</evidence>
<dbReference type="GO" id="GO:0008380">
    <property type="term" value="P:RNA splicing"/>
    <property type="evidence" value="ECO:0007669"/>
    <property type="project" value="UniProtKB-KW"/>
</dbReference>
<feature type="region of interest" description="Disordered" evidence="11">
    <location>
        <begin position="76"/>
        <end position="119"/>
    </location>
</feature>
<keyword evidence="8" id="KW-0539">Nucleus</keyword>
<dbReference type="EMBL" id="JBJQND010000017">
    <property type="protein sequence ID" value="KAL3843209.1"/>
    <property type="molecule type" value="Genomic_DNA"/>
</dbReference>
<dbReference type="GO" id="GO:0005681">
    <property type="term" value="C:spliceosomal complex"/>
    <property type="evidence" value="ECO:0007669"/>
    <property type="project" value="UniProtKB-KW"/>
</dbReference>
<comment type="subcellular location">
    <subcellularLocation>
        <location evidence="2">Cytoplasm</location>
    </subcellularLocation>
    <subcellularLocation>
        <location evidence="1">Nucleus</location>
    </subcellularLocation>
</comment>
<feature type="compositionally biased region" description="Basic residues" evidence="11">
    <location>
        <begin position="237"/>
        <end position="250"/>
    </location>
</feature>
<protein>
    <recommendedName>
        <fullName evidence="9">U5 small nuclear ribonucleoprotein TSSC4</fullName>
    </recommendedName>
</protein>
<evidence type="ECO:0000256" key="6">
    <source>
        <dbReference type="ARBA" id="ARBA00022728"/>
    </source>
</evidence>
<comment type="function">
    <text evidence="10">Protein associated with the U5 snRNP, during its maturation and its post-splicing recycling and which is required for spliceosomal tri-snRNP complex assembly in the nucleus. Has a molecular sequestering activity and transiently hinders SNRNP200 binding sites for constitutive splicing factors that intervene later during the assembly of the spliceosome and splicing. Together with its molecular sequestering activity, may also function as a molecular adapter and placeholder, coordinating the assembly of the U5 snRNP and its association with the U4/U6 di-snRNP.</text>
</comment>
<evidence type="ECO:0000256" key="1">
    <source>
        <dbReference type="ARBA" id="ARBA00004123"/>
    </source>
</evidence>
<evidence type="ECO:0000256" key="4">
    <source>
        <dbReference type="ARBA" id="ARBA00022490"/>
    </source>
</evidence>
<dbReference type="PANTHER" id="PTHR13445:SF3">
    <property type="entry name" value="U5 SMALL NUCLEAR RIBONUCLEOPROTEIN TSSC4"/>
    <property type="match status" value="1"/>
</dbReference>
<organism evidence="12 13">
    <name type="scientific">Sinanodonta woodiana</name>
    <name type="common">Chinese pond mussel</name>
    <name type="synonym">Anodonta woodiana</name>
    <dbReference type="NCBI Taxonomy" id="1069815"/>
    <lineage>
        <taxon>Eukaryota</taxon>
        <taxon>Metazoa</taxon>
        <taxon>Spiralia</taxon>
        <taxon>Lophotrochozoa</taxon>
        <taxon>Mollusca</taxon>
        <taxon>Bivalvia</taxon>
        <taxon>Autobranchia</taxon>
        <taxon>Heteroconchia</taxon>
        <taxon>Palaeoheterodonta</taxon>
        <taxon>Unionida</taxon>
        <taxon>Unionoidea</taxon>
        <taxon>Unionidae</taxon>
        <taxon>Unioninae</taxon>
        <taxon>Sinanodonta</taxon>
    </lineage>
</organism>
<evidence type="ECO:0000313" key="13">
    <source>
        <dbReference type="Proteomes" id="UP001634394"/>
    </source>
</evidence>
<feature type="compositionally biased region" description="Basic and acidic residues" evidence="11">
    <location>
        <begin position="88"/>
        <end position="102"/>
    </location>
</feature>
<sequence length="260" mass="29661">MNIKMERNIETPTFLLKGESNDFTNRCKDIFSNLKTYEDKHNEFEQSRAQSDVSEDHKLLTLEPDSTATETIMPTFKTPKLPTSKGCRQGDEEKEDTKEGAGRKYSHQGRFRRGGLKRKPDFEVNPDRWTRYSLEDVKDEDMSSSANKKAALAFLMERRAIREAENASEKVDVESNACSRGAFTFKKAKKTSTRSSEKNEKDSLNESAEESGCSLELDDTNEIDSKDSSDVESKMLFKSRKPSHGKSIRSRRVDEDDDNV</sequence>
<keyword evidence="7" id="KW-0508">mRNA splicing</keyword>
<dbReference type="Proteomes" id="UP001634394">
    <property type="component" value="Unassembled WGS sequence"/>
</dbReference>
<accession>A0ABD3U187</accession>
<keyword evidence="4" id="KW-0963">Cytoplasm</keyword>
<feature type="region of interest" description="Disordered" evidence="11">
    <location>
        <begin position="184"/>
        <end position="260"/>
    </location>
</feature>
<proteinExistence type="inferred from homology"/>
<evidence type="ECO:0000256" key="10">
    <source>
        <dbReference type="ARBA" id="ARBA00045970"/>
    </source>
</evidence>
<keyword evidence="6" id="KW-0747">Spliceosome</keyword>
<dbReference type="Pfam" id="PF15264">
    <property type="entry name" value="TSSC4"/>
    <property type="match status" value="1"/>
</dbReference>
<evidence type="ECO:0000256" key="11">
    <source>
        <dbReference type="SAM" id="MobiDB-lite"/>
    </source>
</evidence>
<dbReference type="InterPro" id="IPR029338">
    <property type="entry name" value="TSSC4"/>
</dbReference>
<dbReference type="GO" id="GO:0006397">
    <property type="term" value="P:mRNA processing"/>
    <property type="evidence" value="ECO:0007669"/>
    <property type="project" value="UniProtKB-KW"/>
</dbReference>
<dbReference type="GO" id="GO:0005737">
    <property type="term" value="C:cytoplasm"/>
    <property type="evidence" value="ECO:0007669"/>
    <property type="project" value="UniProtKB-SubCell"/>
</dbReference>
<evidence type="ECO:0000256" key="7">
    <source>
        <dbReference type="ARBA" id="ARBA00023187"/>
    </source>
</evidence>
<evidence type="ECO:0000256" key="8">
    <source>
        <dbReference type="ARBA" id="ARBA00023242"/>
    </source>
</evidence>
<comment type="caution">
    <text evidence="12">The sequence shown here is derived from an EMBL/GenBank/DDBJ whole genome shotgun (WGS) entry which is preliminary data.</text>
</comment>
<feature type="compositionally biased region" description="Basic residues" evidence="11">
    <location>
        <begin position="104"/>
        <end position="117"/>
    </location>
</feature>
<feature type="compositionally biased region" description="Basic and acidic residues" evidence="11">
    <location>
        <begin position="195"/>
        <end position="204"/>
    </location>
</feature>
<dbReference type="PANTHER" id="PTHR13445">
    <property type="entry name" value="TUMOR SUPPRESSING SUBTRANSFERABLE CANDIDATE 4 TSSC4"/>
    <property type="match status" value="1"/>
</dbReference>
<reference evidence="12 13" key="1">
    <citation type="submission" date="2024-11" db="EMBL/GenBank/DDBJ databases">
        <title>Chromosome-level genome assembly of the freshwater bivalve Anodonta woodiana.</title>
        <authorList>
            <person name="Chen X."/>
        </authorList>
    </citation>
    <scope>NUCLEOTIDE SEQUENCE [LARGE SCALE GENOMIC DNA]</scope>
    <source>
        <strain evidence="12">MN2024</strain>
        <tissue evidence="12">Gills</tissue>
    </source>
</reference>
<evidence type="ECO:0000256" key="3">
    <source>
        <dbReference type="ARBA" id="ARBA00010362"/>
    </source>
</evidence>
<gene>
    <name evidence="12" type="ORF">ACJMK2_021154</name>
</gene>
<evidence type="ECO:0000313" key="12">
    <source>
        <dbReference type="EMBL" id="KAL3843209.1"/>
    </source>
</evidence>
<evidence type="ECO:0000256" key="9">
    <source>
        <dbReference type="ARBA" id="ARBA00035304"/>
    </source>
</evidence>
<evidence type="ECO:0000256" key="2">
    <source>
        <dbReference type="ARBA" id="ARBA00004496"/>
    </source>
</evidence>
<dbReference type="AlphaFoldDB" id="A0ABD3U187"/>
<feature type="compositionally biased region" description="Basic and acidic residues" evidence="11">
    <location>
        <begin position="223"/>
        <end position="235"/>
    </location>
</feature>